<dbReference type="Gene3D" id="3.30.730.10">
    <property type="entry name" value="AP2/ERF domain"/>
    <property type="match status" value="1"/>
</dbReference>
<dbReference type="PaxDb" id="4081-Solyc02g077790.1.1"/>
<dbReference type="GO" id="GO:0005634">
    <property type="term" value="C:nucleus"/>
    <property type="evidence" value="ECO:0007669"/>
    <property type="project" value="UniProtKB-SubCell"/>
</dbReference>
<evidence type="ECO:0000256" key="3">
    <source>
        <dbReference type="ARBA" id="ARBA00023125"/>
    </source>
</evidence>
<evidence type="ECO:0000256" key="1">
    <source>
        <dbReference type="ARBA" id="ARBA00004123"/>
    </source>
</evidence>
<dbReference type="GO" id="GO:0003677">
    <property type="term" value="F:DNA binding"/>
    <property type="evidence" value="ECO:0007669"/>
    <property type="project" value="UniProtKB-KW"/>
</dbReference>
<dbReference type="GO" id="GO:0003700">
    <property type="term" value="F:DNA-binding transcription factor activity"/>
    <property type="evidence" value="ECO:0007669"/>
    <property type="project" value="InterPro"/>
</dbReference>
<reference evidence="6" key="2">
    <citation type="submission" date="2019-01" db="UniProtKB">
        <authorList>
            <consortium name="EnsemblPlants"/>
        </authorList>
    </citation>
    <scope>IDENTIFICATION</scope>
    <source>
        <strain evidence="6">cv. Heinz 1706</strain>
    </source>
</reference>
<protein>
    <submittedName>
        <fullName evidence="6">Uncharacterized protein</fullName>
    </submittedName>
</protein>
<evidence type="ECO:0000313" key="7">
    <source>
        <dbReference type="Proteomes" id="UP000004994"/>
    </source>
</evidence>
<accession>A0A3Q7F5L2</accession>
<comment type="subcellular location">
    <subcellularLocation>
        <location evidence="1">Nucleus</location>
    </subcellularLocation>
</comment>
<keyword evidence="2" id="KW-0805">Transcription regulation</keyword>
<keyword evidence="7" id="KW-1185">Reference proteome</keyword>
<keyword evidence="4" id="KW-0804">Transcription</keyword>
<dbReference type="AlphaFoldDB" id="A0A3Q7F5L2"/>
<reference evidence="6" key="1">
    <citation type="journal article" date="2012" name="Nature">
        <title>The tomato genome sequence provides insights into fleshy fruit evolution.</title>
        <authorList>
            <consortium name="Tomato Genome Consortium"/>
        </authorList>
    </citation>
    <scope>NUCLEOTIDE SEQUENCE [LARGE SCALE GENOMIC DNA]</scope>
    <source>
        <strain evidence="6">cv. Heinz 1706</strain>
    </source>
</reference>
<evidence type="ECO:0000256" key="5">
    <source>
        <dbReference type="ARBA" id="ARBA00023242"/>
    </source>
</evidence>
<dbReference type="InterPro" id="IPR016177">
    <property type="entry name" value="DNA-bd_dom_sf"/>
</dbReference>
<proteinExistence type="predicted"/>
<evidence type="ECO:0000256" key="2">
    <source>
        <dbReference type="ARBA" id="ARBA00023015"/>
    </source>
</evidence>
<sequence length="56" mass="6521">MAQNNKINITVQSGEMRYKDVWRGMFDTWEEAARAYEAAAPQYLDPRTVNFPPITK</sequence>
<organism evidence="6">
    <name type="scientific">Solanum lycopersicum</name>
    <name type="common">Tomato</name>
    <name type="synonym">Lycopersicon esculentum</name>
    <dbReference type="NCBI Taxonomy" id="4081"/>
    <lineage>
        <taxon>Eukaryota</taxon>
        <taxon>Viridiplantae</taxon>
        <taxon>Streptophyta</taxon>
        <taxon>Embryophyta</taxon>
        <taxon>Tracheophyta</taxon>
        <taxon>Spermatophyta</taxon>
        <taxon>Magnoliopsida</taxon>
        <taxon>eudicotyledons</taxon>
        <taxon>Gunneridae</taxon>
        <taxon>Pentapetalae</taxon>
        <taxon>asterids</taxon>
        <taxon>lamiids</taxon>
        <taxon>Solanales</taxon>
        <taxon>Solanaceae</taxon>
        <taxon>Solanoideae</taxon>
        <taxon>Solaneae</taxon>
        <taxon>Solanum</taxon>
        <taxon>Solanum subgen. Lycopersicon</taxon>
    </lineage>
</organism>
<keyword evidence="5" id="KW-0539">Nucleus</keyword>
<evidence type="ECO:0000313" key="6">
    <source>
        <dbReference type="EnsemblPlants" id="Solyc02g077790.1.1.1"/>
    </source>
</evidence>
<dbReference type="Gramene" id="Solyc02g077790.1.1">
    <property type="protein sequence ID" value="Solyc02g077790.1.1.1"/>
    <property type="gene ID" value="Solyc02g077790.1"/>
</dbReference>
<evidence type="ECO:0000256" key="4">
    <source>
        <dbReference type="ARBA" id="ARBA00023163"/>
    </source>
</evidence>
<keyword evidence="3" id="KW-0238">DNA-binding</keyword>
<dbReference type="InParanoid" id="A0A3Q7F5L2"/>
<dbReference type="InterPro" id="IPR036955">
    <property type="entry name" value="AP2/ERF_dom_sf"/>
</dbReference>
<dbReference type="SUPFAM" id="SSF54171">
    <property type="entry name" value="DNA-binding domain"/>
    <property type="match status" value="1"/>
</dbReference>
<name>A0A3Q7F5L2_SOLLC</name>
<dbReference type="Proteomes" id="UP000004994">
    <property type="component" value="Chromosome 2"/>
</dbReference>
<dbReference type="EnsemblPlants" id="Solyc02g077790.1.1">
    <property type="protein sequence ID" value="Solyc02g077790.1.1.1"/>
    <property type="gene ID" value="Solyc02g077790.1"/>
</dbReference>